<evidence type="ECO:0000256" key="1">
    <source>
        <dbReference type="PROSITE-ProRule" id="PRU00339"/>
    </source>
</evidence>
<dbReference type="AlphaFoldDB" id="A0AA97I0B5"/>
<dbReference type="SUPFAM" id="SSF48452">
    <property type="entry name" value="TPR-like"/>
    <property type="match status" value="1"/>
</dbReference>
<accession>A0AA97I0B5</accession>
<dbReference type="Proteomes" id="UP001302429">
    <property type="component" value="Chromosome"/>
</dbReference>
<organism evidence="3 4">
    <name type="scientific">Alterisphingorhabdus coralli</name>
    <dbReference type="NCBI Taxonomy" id="3071408"/>
    <lineage>
        <taxon>Bacteria</taxon>
        <taxon>Pseudomonadati</taxon>
        <taxon>Pseudomonadota</taxon>
        <taxon>Alphaproteobacteria</taxon>
        <taxon>Sphingomonadales</taxon>
        <taxon>Sphingomonadaceae</taxon>
        <taxon>Alterisphingorhabdus (ex Yan et al. 2024)</taxon>
    </lineage>
</organism>
<gene>
    <name evidence="3" type="ORF">RB602_12900</name>
</gene>
<proteinExistence type="predicted"/>
<feature type="domain" description="CHAT" evidence="2">
    <location>
        <begin position="653"/>
        <end position="988"/>
    </location>
</feature>
<dbReference type="KEGG" id="acoa:RB602_12900"/>
<dbReference type="InterPro" id="IPR024983">
    <property type="entry name" value="CHAT_dom"/>
</dbReference>
<dbReference type="Pfam" id="PF13181">
    <property type="entry name" value="TPR_8"/>
    <property type="match status" value="1"/>
</dbReference>
<evidence type="ECO:0000259" key="2">
    <source>
        <dbReference type="Pfam" id="PF12770"/>
    </source>
</evidence>
<reference evidence="3 4" key="1">
    <citation type="submission" date="2023-10" db="EMBL/GenBank/DDBJ databases">
        <title>Complete genome sequence of a Sphingomonadaceae bacterium.</title>
        <authorList>
            <person name="Yan C."/>
        </authorList>
    </citation>
    <scope>NUCLEOTIDE SEQUENCE [LARGE SCALE GENOMIC DNA]</scope>
    <source>
        <strain evidence="3 4">SCSIO 66989</strain>
    </source>
</reference>
<dbReference type="EMBL" id="CP136594">
    <property type="protein sequence ID" value="WOE74732.1"/>
    <property type="molecule type" value="Genomic_DNA"/>
</dbReference>
<dbReference type="Gene3D" id="1.25.40.10">
    <property type="entry name" value="Tetratricopeptide repeat domain"/>
    <property type="match status" value="1"/>
</dbReference>
<feature type="repeat" description="TPR" evidence="1">
    <location>
        <begin position="369"/>
        <end position="402"/>
    </location>
</feature>
<protein>
    <submittedName>
        <fullName evidence="3">CHAT domain-containing tetratricopeptide repeat protein</fullName>
    </submittedName>
</protein>
<dbReference type="SMART" id="SM00028">
    <property type="entry name" value="TPR"/>
    <property type="match status" value="3"/>
</dbReference>
<keyword evidence="4" id="KW-1185">Reference proteome</keyword>
<dbReference type="Pfam" id="PF12770">
    <property type="entry name" value="CHAT"/>
    <property type="match status" value="1"/>
</dbReference>
<evidence type="ECO:0000313" key="4">
    <source>
        <dbReference type="Proteomes" id="UP001302429"/>
    </source>
</evidence>
<name>A0AA97I0B5_9SPHN</name>
<dbReference type="PROSITE" id="PS50005">
    <property type="entry name" value="TPR"/>
    <property type="match status" value="1"/>
</dbReference>
<dbReference type="InterPro" id="IPR011990">
    <property type="entry name" value="TPR-like_helical_dom_sf"/>
</dbReference>
<sequence>MATSPANGQDRPVSLRDSFPIGTGGDTLCQAQSRSLDPANISPFDRSWAIVCRDSAKPIGYVFALRESAGDVRSRLTARRADNVTCDSSEACVWREGNLPYTIISRETGKVHYVAEGFTAYGDALNLALESVMTDKLVEGDIRVVTTSLGDTEAFARVQALTLEPDQALAEGYRRNNKGDYADAAAFFETLEQRLTGEEEGIEPGEFLINRALQKSNLGDFAEADALFTEAQQIPTDDPVQARLRRNFEAIHLINQRKYGAAINRLNQPIAAIVDSAEVLRSKGEITRPIAARINRDTDFGDILGYVDDLKLTPEERAIIIDAQARHLVATAQRLSGQPDIAREGLILALAEAVSVREGRVVSIIRLRTQILTELGVIAENQGNFAEAENFYSQAITLLATQYPETRALSAAKARLAAYYMRRDQTDQARTIYREVVENSLNRRNALSGFANQLSPYFDLLVGDGNPSDADVQEFFEATQILVRPGVAETQAILSRELSTGDDEAARLFRQSTNIGRSIERLRIEFSALGEADGQRGVAERRERLASEIERLESAQQEILVSLSAYPQYTALATRQLGLDELFSVMQPGEGFTRVSVASDKVYIFFTDGQISRAWRASLSANEMDQRVDALRDTISQFDPATRQYLTTPYDVATARSLYSDLFGPVDSQLRGLDHLIFEPDGALLRLPIDLLVTDDASVARFTERSESIDGDPFDVSDVNWLARDTAISTAVSARAFVDARGAPASNARQQYLGMGENAAVFNKANISSVRTIGADNAGNCAWPLAEWNKPISAAELLSVRSLVGQSQSEILTGAAFNDSAIKSRDDLDDFRILHFATHGLVTAPRAECPARPALLTSFGEQNSDGLLTFREIFDLRLDADLVILSACDTAGRATVAATREAGLMTGGGGSLDGLVRAFVGAGGRSVMASHWPAPDDFDATSRLITGLFEKGENRTIWAALAEAQKPLMNDPLTSHPYYWAGFAVIGDGARTLRADSATAQLSRKEPLGD</sequence>
<dbReference type="InterPro" id="IPR019734">
    <property type="entry name" value="TPR_rpt"/>
</dbReference>
<keyword evidence="1" id="KW-0802">TPR repeat</keyword>
<dbReference type="RefSeq" id="WP_317081022.1">
    <property type="nucleotide sequence ID" value="NZ_CP136594.1"/>
</dbReference>
<evidence type="ECO:0000313" key="3">
    <source>
        <dbReference type="EMBL" id="WOE74732.1"/>
    </source>
</evidence>